<evidence type="ECO:0000313" key="3">
    <source>
        <dbReference type="EMBL" id="KAK8770493.1"/>
    </source>
</evidence>
<accession>A0AAQ4E707</accession>
<comment type="caution">
    <text evidence="3">The sequence shown here is derived from an EMBL/GenBank/DDBJ whole genome shotgun (WGS) entry which is preliminary data.</text>
</comment>
<evidence type="ECO:0000313" key="4">
    <source>
        <dbReference type="Proteomes" id="UP001321473"/>
    </source>
</evidence>
<reference evidence="3" key="2">
    <citation type="submission" date="2023-03" db="EMBL/GenBank/DDBJ databases">
        <authorList>
            <person name="Thuy-Boun P."/>
        </authorList>
    </citation>
    <scope>NUCLEOTIDE SEQUENCE</scope>
    <source>
        <strain evidence="3">F_SG_1</strain>
        <tissue evidence="3">Salivary glands</tissue>
    </source>
</reference>
<dbReference type="EMBL" id="JARKHS020021059">
    <property type="protein sequence ID" value="KAK8770493.1"/>
    <property type="molecule type" value="Genomic_DNA"/>
</dbReference>
<organism evidence="3 4">
    <name type="scientific">Amblyomma americanum</name>
    <name type="common">Lone star tick</name>
    <dbReference type="NCBI Taxonomy" id="6943"/>
    <lineage>
        <taxon>Eukaryota</taxon>
        <taxon>Metazoa</taxon>
        <taxon>Ecdysozoa</taxon>
        <taxon>Arthropoda</taxon>
        <taxon>Chelicerata</taxon>
        <taxon>Arachnida</taxon>
        <taxon>Acari</taxon>
        <taxon>Parasitiformes</taxon>
        <taxon>Ixodida</taxon>
        <taxon>Ixodoidea</taxon>
        <taxon>Ixodidae</taxon>
        <taxon>Amblyomminae</taxon>
        <taxon>Amblyomma</taxon>
    </lineage>
</organism>
<reference evidence="3" key="3">
    <citation type="submission" date="2024-02" db="EMBL/GenBank/DDBJ databases">
        <authorList>
            <person name="Mcdaniel E.A."/>
            <person name="Celebi F.M."/>
            <person name="Reiter T."/>
            <person name="Weiss E.C."/>
            <person name="Chou S."/>
        </authorList>
    </citation>
    <scope>NUCLEOTIDE SEQUENCE</scope>
    <source>
        <strain evidence="3">F_SG_1</strain>
        <tissue evidence="3">Salivary glands</tissue>
    </source>
</reference>
<feature type="non-terminal residue" evidence="3">
    <location>
        <position position="170"/>
    </location>
</feature>
<dbReference type="AlphaFoldDB" id="A0AAQ4E707"/>
<reference evidence="3 4" key="1">
    <citation type="journal article" date="2023" name="Arcadia Sci">
        <title>De novo assembly of a long-read Amblyomma americanum tick genome.</title>
        <authorList>
            <person name="Chou S."/>
            <person name="Poskanzer K.E."/>
            <person name="Rollins M."/>
            <person name="Thuy-Boun P.S."/>
        </authorList>
    </citation>
    <scope>NUCLEOTIDE SEQUENCE [LARGE SCALE GENOMIC DNA]</scope>
    <source>
        <strain evidence="3">F_SG_1</strain>
        <tissue evidence="3">Salivary glands</tissue>
    </source>
</reference>
<keyword evidence="4" id="KW-1185">Reference proteome</keyword>
<name>A0AAQ4E707_AMBAM</name>
<proteinExistence type="predicted"/>
<gene>
    <name evidence="3" type="ORF">V5799_013042</name>
    <name evidence="2" type="ORF">V5799_027600</name>
</gene>
<evidence type="ECO:0000256" key="1">
    <source>
        <dbReference type="SAM" id="MobiDB-lite"/>
    </source>
</evidence>
<sequence>MLFKMLSAAFFMRMFTRIVVILALGLYWVKLLLGIRNWYMQLLREFIRPQERIDTTAKTDGSGDDDLDYQNDHIDLGDLYINDLDDLGSQDDQNDSGDLGGLEDLDYQDDQSDEDDASDHYDQGYLADVDDQDDIDDFVNSGFNRSRFNALLLIRPVSISVNQESSSYAK</sequence>
<protein>
    <submittedName>
        <fullName evidence="3">Uncharacterized protein</fullName>
    </submittedName>
</protein>
<feature type="compositionally biased region" description="Acidic residues" evidence="1">
    <location>
        <begin position="92"/>
        <end position="117"/>
    </location>
</feature>
<dbReference type="EMBL" id="JARKHS020031508">
    <property type="protein sequence ID" value="KAK8761133.1"/>
    <property type="molecule type" value="Genomic_DNA"/>
</dbReference>
<feature type="region of interest" description="Disordered" evidence="1">
    <location>
        <begin position="92"/>
        <end position="121"/>
    </location>
</feature>
<evidence type="ECO:0000313" key="2">
    <source>
        <dbReference type="EMBL" id="KAK8761133.1"/>
    </source>
</evidence>
<dbReference type="Proteomes" id="UP001321473">
    <property type="component" value="Unassembled WGS sequence"/>
</dbReference>